<sequence length="431" mass="47750">MFDIDEAVAVKVLLGLNSAAVPNFPMVPVKKPNRQRRGGEKNTSKRVRQLKAKVTKRKKKSEKSAESIHENYSAQAGVVQVCSPSEIRMDHSYQDYSLVKGEDDYEAPSAVEDMNFGEKLHHILSEPKYSTFIAWEPHGRAFRILIPRQLEEQKILHRYFGHNLFSTFLSQLRSNGLKPLVNSRNKGCYYHECMLRGLPHLCRYMYGSKEGSKLASYPNFEPDFDAISLKWPLSPVSSSRATPVSSSPPQSVSANATPPPECTMKGGFETVQTLVPPIVSPTYSTAPNQNTAISQPSHLLAFLQDQRESNTQPVQPIGMEYQMALLLSNPGLLVQLAQQQAMIASPSAQSHFIDTTTLLPLALGLISGQAATLLPVRNQDPRLLLFETLLTQQKLNSTSHCTQLQSPTIEVDSNRARNHAIASFSTAPNGV</sequence>
<protein>
    <recommendedName>
        <fullName evidence="6">HSF-type DNA-binding domain-containing protein</fullName>
    </recommendedName>
</protein>
<keyword evidence="8" id="KW-1185">Reference proteome</keyword>
<dbReference type="Proteomes" id="UP000198406">
    <property type="component" value="Unassembled WGS sequence"/>
</dbReference>
<comment type="subcellular location">
    <subcellularLocation>
        <location evidence="1">Nucleus</location>
    </subcellularLocation>
</comment>
<dbReference type="GO" id="GO:0043565">
    <property type="term" value="F:sequence-specific DNA binding"/>
    <property type="evidence" value="ECO:0007669"/>
    <property type="project" value="InterPro"/>
</dbReference>
<evidence type="ECO:0000256" key="1">
    <source>
        <dbReference type="ARBA" id="ARBA00004123"/>
    </source>
</evidence>
<dbReference type="InterPro" id="IPR000232">
    <property type="entry name" value="HSF_DNA-bd"/>
</dbReference>
<dbReference type="SUPFAM" id="SSF46785">
    <property type="entry name" value="Winged helix' DNA-binding domain"/>
    <property type="match status" value="1"/>
</dbReference>
<dbReference type="Pfam" id="PF00447">
    <property type="entry name" value="HSF_DNA-bind"/>
    <property type="match status" value="1"/>
</dbReference>
<organism evidence="7 8">
    <name type="scientific">Fistulifera solaris</name>
    <name type="common">Oleaginous diatom</name>
    <dbReference type="NCBI Taxonomy" id="1519565"/>
    <lineage>
        <taxon>Eukaryota</taxon>
        <taxon>Sar</taxon>
        <taxon>Stramenopiles</taxon>
        <taxon>Ochrophyta</taxon>
        <taxon>Bacillariophyta</taxon>
        <taxon>Bacillariophyceae</taxon>
        <taxon>Bacillariophycidae</taxon>
        <taxon>Naviculales</taxon>
        <taxon>Naviculaceae</taxon>
        <taxon>Fistulifera</taxon>
    </lineage>
</organism>
<dbReference type="InterPro" id="IPR036390">
    <property type="entry name" value="WH_DNA-bd_sf"/>
</dbReference>
<gene>
    <name evidence="7" type="ORF">FisN_17Lh139</name>
</gene>
<evidence type="ECO:0000256" key="3">
    <source>
        <dbReference type="ARBA" id="ARBA00023242"/>
    </source>
</evidence>
<evidence type="ECO:0000313" key="7">
    <source>
        <dbReference type="EMBL" id="GAX22646.1"/>
    </source>
</evidence>
<evidence type="ECO:0000256" key="5">
    <source>
        <dbReference type="SAM" id="MobiDB-lite"/>
    </source>
</evidence>
<evidence type="ECO:0000256" key="2">
    <source>
        <dbReference type="ARBA" id="ARBA00023125"/>
    </source>
</evidence>
<dbReference type="GO" id="GO:0005634">
    <property type="term" value="C:nucleus"/>
    <property type="evidence" value="ECO:0007669"/>
    <property type="project" value="UniProtKB-SubCell"/>
</dbReference>
<feature type="region of interest" description="Disordered" evidence="5">
    <location>
        <begin position="239"/>
        <end position="263"/>
    </location>
</feature>
<feature type="region of interest" description="Disordered" evidence="5">
    <location>
        <begin position="24"/>
        <end position="68"/>
    </location>
</feature>
<dbReference type="Gene3D" id="1.10.10.10">
    <property type="entry name" value="Winged helix-like DNA-binding domain superfamily/Winged helix DNA-binding domain"/>
    <property type="match status" value="1"/>
</dbReference>
<evidence type="ECO:0000259" key="6">
    <source>
        <dbReference type="SMART" id="SM00415"/>
    </source>
</evidence>
<keyword evidence="2" id="KW-0238">DNA-binding</keyword>
<comment type="caution">
    <text evidence="7">The sequence shown here is derived from an EMBL/GenBank/DDBJ whole genome shotgun (WGS) entry which is preliminary data.</text>
</comment>
<dbReference type="SMART" id="SM00415">
    <property type="entry name" value="HSF"/>
    <property type="match status" value="1"/>
</dbReference>
<evidence type="ECO:0000313" key="8">
    <source>
        <dbReference type="Proteomes" id="UP000198406"/>
    </source>
</evidence>
<dbReference type="PANTHER" id="PTHR10015">
    <property type="entry name" value="HEAT SHOCK TRANSCRIPTION FACTOR"/>
    <property type="match status" value="1"/>
</dbReference>
<accession>A0A1Z5K8W7</accession>
<dbReference type="EMBL" id="BDSP01000186">
    <property type="protein sequence ID" value="GAX22646.1"/>
    <property type="molecule type" value="Genomic_DNA"/>
</dbReference>
<reference evidence="7 8" key="1">
    <citation type="journal article" date="2015" name="Plant Cell">
        <title>Oil accumulation by the oleaginous diatom Fistulifera solaris as revealed by the genome and transcriptome.</title>
        <authorList>
            <person name="Tanaka T."/>
            <person name="Maeda Y."/>
            <person name="Veluchamy A."/>
            <person name="Tanaka M."/>
            <person name="Abida H."/>
            <person name="Marechal E."/>
            <person name="Bowler C."/>
            <person name="Muto M."/>
            <person name="Sunaga Y."/>
            <person name="Tanaka M."/>
            <person name="Yoshino T."/>
            <person name="Taniguchi T."/>
            <person name="Fukuda Y."/>
            <person name="Nemoto M."/>
            <person name="Matsumoto M."/>
            <person name="Wong P.S."/>
            <person name="Aburatani S."/>
            <person name="Fujibuchi W."/>
        </authorList>
    </citation>
    <scope>NUCLEOTIDE SEQUENCE [LARGE SCALE GENOMIC DNA]</scope>
    <source>
        <strain evidence="7 8">JPCC DA0580</strain>
    </source>
</reference>
<comment type="similarity">
    <text evidence="4">Belongs to the HSF family.</text>
</comment>
<dbReference type="AlphaFoldDB" id="A0A1Z5K8W7"/>
<keyword evidence="3" id="KW-0539">Nucleus</keyword>
<feature type="domain" description="HSF-type DNA-binding" evidence="6">
    <location>
        <begin position="112"/>
        <end position="208"/>
    </location>
</feature>
<feature type="compositionally biased region" description="Low complexity" evidence="5">
    <location>
        <begin position="239"/>
        <end position="253"/>
    </location>
</feature>
<proteinExistence type="inferred from homology"/>
<feature type="compositionally biased region" description="Basic residues" evidence="5">
    <location>
        <begin position="44"/>
        <end position="61"/>
    </location>
</feature>
<evidence type="ECO:0000256" key="4">
    <source>
        <dbReference type="RuleBase" id="RU004020"/>
    </source>
</evidence>
<dbReference type="GO" id="GO:0003700">
    <property type="term" value="F:DNA-binding transcription factor activity"/>
    <property type="evidence" value="ECO:0007669"/>
    <property type="project" value="InterPro"/>
</dbReference>
<dbReference type="OrthoDB" id="46525at2759"/>
<dbReference type="PANTHER" id="PTHR10015:SF206">
    <property type="entry name" value="HSF-TYPE DNA-BINDING DOMAIN-CONTAINING PROTEIN"/>
    <property type="match status" value="1"/>
</dbReference>
<name>A0A1Z5K8W7_FISSO</name>
<dbReference type="InterPro" id="IPR036388">
    <property type="entry name" value="WH-like_DNA-bd_sf"/>
</dbReference>
<dbReference type="InParanoid" id="A0A1Z5K8W7"/>